<dbReference type="EMBL" id="GBBM01004761">
    <property type="protein sequence ID" value="JAC30657.1"/>
    <property type="molecule type" value="mRNA"/>
</dbReference>
<dbReference type="AlphaFoldDB" id="A0A023G9U9"/>
<protein>
    <submittedName>
        <fullName evidence="2">Putative secreted protein</fullName>
    </submittedName>
</protein>
<name>A0A023G9U9_AMBTT</name>
<sequence>MKLTSCLALLFVATADLLASAAGSNNKAVRCTPPYEGKGYGKAYNYKCSLTTGTYPKGTPCLPVDNGGKQKDRPGLCKKNKCKPHYDLGAEEEVCVFPFSLAQCPEKEHTGKNALQYCTYTCKIKNEWYFGYYKSHGVSKCIRPDSTNELGACCYGKCLPKNAPCPVPN</sequence>
<feature type="signal peptide" evidence="1">
    <location>
        <begin position="1"/>
        <end position="23"/>
    </location>
</feature>
<organism evidence="2">
    <name type="scientific">Amblyomma triste</name>
    <name type="common">Neotropical tick</name>
    <dbReference type="NCBI Taxonomy" id="251400"/>
    <lineage>
        <taxon>Eukaryota</taxon>
        <taxon>Metazoa</taxon>
        <taxon>Ecdysozoa</taxon>
        <taxon>Arthropoda</taxon>
        <taxon>Chelicerata</taxon>
        <taxon>Arachnida</taxon>
        <taxon>Acari</taxon>
        <taxon>Parasitiformes</taxon>
        <taxon>Ixodida</taxon>
        <taxon>Ixodoidea</taxon>
        <taxon>Ixodidae</taxon>
        <taxon>Amblyomminae</taxon>
        <taxon>Amblyomma</taxon>
    </lineage>
</organism>
<feature type="chain" id="PRO_5001516850" evidence="1">
    <location>
        <begin position="24"/>
        <end position="169"/>
    </location>
</feature>
<reference evidence="2" key="1">
    <citation type="submission" date="2014-03" db="EMBL/GenBank/DDBJ databases">
        <title>The sialotranscriptome of Amblyomma triste, Amblyomma parvum and Amblyomma cajennense ticks, uncovered by 454-based RNA-seq.</title>
        <authorList>
            <person name="Garcia G.R."/>
            <person name="Gardinassi L.G."/>
            <person name="Ribeiro J.M."/>
            <person name="Anatriello E."/>
            <person name="Ferreira B.R."/>
            <person name="Moreira H.N."/>
            <person name="Mafra C."/>
            <person name="Olegario M.M."/>
            <person name="Szabo P.J."/>
            <person name="Miranda-Santos I.K."/>
            <person name="Maruyama S.R."/>
        </authorList>
    </citation>
    <scope>NUCLEOTIDE SEQUENCE</scope>
    <source>
        <strain evidence="2">Mato Grasso do Sul</strain>
        <tissue evidence="2">Salivary glands</tissue>
    </source>
</reference>
<keyword evidence="1" id="KW-0732">Signal</keyword>
<evidence type="ECO:0000256" key="1">
    <source>
        <dbReference type="SAM" id="SignalP"/>
    </source>
</evidence>
<accession>A0A023G9U9</accession>
<proteinExistence type="evidence at transcript level"/>
<evidence type="ECO:0000313" key="2">
    <source>
        <dbReference type="EMBL" id="JAC30657.1"/>
    </source>
</evidence>